<dbReference type="AlphaFoldDB" id="A0A445F1N1"/>
<dbReference type="InterPro" id="IPR012337">
    <property type="entry name" value="RNaseH-like_sf"/>
</dbReference>
<dbReference type="Proteomes" id="UP000289340">
    <property type="component" value="Chromosome 20"/>
</dbReference>
<keyword evidence="3" id="KW-1185">Reference proteome</keyword>
<proteinExistence type="predicted"/>
<dbReference type="GO" id="GO:0003676">
    <property type="term" value="F:nucleic acid binding"/>
    <property type="evidence" value="ECO:0007669"/>
    <property type="project" value="InterPro"/>
</dbReference>
<dbReference type="InterPro" id="IPR044730">
    <property type="entry name" value="RNase_H-like_dom_plant"/>
</dbReference>
<sequence>MSHDYHAPNGLLDEVVGDFSSDEDEILADNNNINDNDDNDIQFLFQPKSTENIYLPYPNSADVGDNQVADNPEYRHYLDQQQQSDSHDVELYVGKNILAMVEENEQLIIPTFITFVRQEFGYTITYRKAWLAKQWALEHAYGNWEESYNILHKYLQTIPALDESNQPIPNKADAMIASEQVYTLIAAKFITKEETKSNTDYVQQFGRQRFQFQVEEIVNMRERGVKWGNSLSDWIKEHVIVGNLKGYTCHVHMSLLHISSNNILALHPGEHLGLTNEDSLDICNANDAFSLYCDGAIFKSVSAAAYQRGYGGLIEGFSRRIRFCSILEAELWALYHGLGMAVKHGIQNLVVKSDCL</sequence>
<reference evidence="2 3" key="1">
    <citation type="submission" date="2018-09" db="EMBL/GenBank/DDBJ databases">
        <title>A high-quality reference genome of wild soybean provides a powerful tool to mine soybean genomes.</title>
        <authorList>
            <person name="Xie M."/>
            <person name="Chung C.Y.L."/>
            <person name="Li M.-W."/>
            <person name="Wong F.-L."/>
            <person name="Chan T.-F."/>
            <person name="Lam H.-M."/>
        </authorList>
    </citation>
    <scope>NUCLEOTIDE SEQUENCE [LARGE SCALE GENOMIC DNA]</scope>
    <source>
        <strain evidence="3">cv. W05</strain>
        <tissue evidence="2">Hypocotyl of etiolated seedlings</tissue>
    </source>
</reference>
<dbReference type="InterPro" id="IPR036397">
    <property type="entry name" value="RNaseH_sf"/>
</dbReference>
<organism evidence="2 3">
    <name type="scientific">Glycine soja</name>
    <name type="common">Wild soybean</name>
    <dbReference type="NCBI Taxonomy" id="3848"/>
    <lineage>
        <taxon>Eukaryota</taxon>
        <taxon>Viridiplantae</taxon>
        <taxon>Streptophyta</taxon>
        <taxon>Embryophyta</taxon>
        <taxon>Tracheophyta</taxon>
        <taxon>Spermatophyta</taxon>
        <taxon>Magnoliopsida</taxon>
        <taxon>eudicotyledons</taxon>
        <taxon>Gunneridae</taxon>
        <taxon>Pentapetalae</taxon>
        <taxon>rosids</taxon>
        <taxon>fabids</taxon>
        <taxon>Fabales</taxon>
        <taxon>Fabaceae</taxon>
        <taxon>Papilionoideae</taxon>
        <taxon>50 kb inversion clade</taxon>
        <taxon>NPAAA clade</taxon>
        <taxon>indigoferoid/millettioid clade</taxon>
        <taxon>Phaseoleae</taxon>
        <taxon>Glycine</taxon>
        <taxon>Glycine subgen. Soja</taxon>
    </lineage>
</organism>
<protein>
    <recommendedName>
        <fullName evidence="1">RNase H type-1 domain-containing protein</fullName>
    </recommendedName>
</protein>
<dbReference type="CDD" id="cd06222">
    <property type="entry name" value="RNase_H_like"/>
    <property type="match status" value="1"/>
</dbReference>
<dbReference type="Pfam" id="PF13456">
    <property type="entry name" value="RVT_3"/>
    <property type="match status" value="1"/>
</dbReference>
<dbReference type="EMBL" id="QZWG01000020">
    <property type="protein sequence ID" value="RZB42751.1"/>
    <property type="molecule type" value="Genomic_DNA"/>
</dbReference>
<feature type="domain" description="RNase H type-1" evidence="1">
    <location>
        <begin position="323"/>
        <end position="355"/>
    </location>
</feature>
<evidence type="ECO:0000313" key="3">
    <source>
        <dbReference type="Proteomes" id="UP000289340"/>
    </source>
</evidence>
<dbReference type="Gene3D" id="3.30.420.10">
    <property type="entry name" value="Ribonuclease H-like superfamily/Ribonuclease H"/>
    <property type="match status" value="1"/>
</dbReference>
<gene>
    <name evidence="2" type="ORF">D0Y65_053365</name>
</gene>
<evidence type="ECO:0000259" key="1">
    <source>
        <dbReference type="Pfam" id="PF13456"/>
    </source>
</evidence>
<dbReference type="GO" id="GO:0004523">
    <property type="term" value="F:RNA-DNA hybrid ribonuclease activity"/>
    <property type="evidence" value="ECO:0007669"/>
    <property type="project" value="InterPro"/>
</dbReference>
<comment type="caution">
    <text evidence="2">The sequence shown here is derived from an EMBL/GenBank/DDBJ whole genome shotgun (WGS) entry which is preliminary data.</text>
</comment>
<evidence type="ECO:0000313" key="2">
    <source>
        <dbReference type="EMBL" id="RZB42751.1"/>
    </source>
</evidence>
<name>A0A445F1N1_GLYSO</name>
<dbReference type="SUPFAM" id="SSF53098">
    <property type="entry name" value="Ribonuclease H-like"/>
    <property type="match status" value="1"/>
</dbReference>
<accession>A0A445F1N1</accession>
<dbReference type="InterPro" id="IPR002156">
    <property type="entry name" value="RNaseH_domain"/>
</dbReference>